<dbReference type="Pfam" id="PF00069">
    <property type="entry name" value="Pkinase"/>
    <property type="match status" value="1"/>
</dbReference>
<dbReference type="PROSITE" id="PS00108">
    <property type="entry name" value="PROTEIN_KINASE_ST"/>
    <property type="match status" value="1"/>
</dbReference>
<name>A0AAN7B3X5_9PEZI</name>
<accession>A0AAN7B3X5</accession>
<dbReference type="InterPro" id="IPR050117">
    <property type="entry name" value="MAPK"/>
</dbReference>
<dbReference type="PROSITE" id="PS50011">
    <property type="entry name" value="PROTEIN_KINASE_DOM"/>
    <property type="match status" value="1"/>
</dbReference>
<dbReference type="EMBL" id="MU858139">
    <property type="protein sequence ID" value="KAK4211851.1"/>
    <property type="molecule type" value="Genomic_DNA"/>
</dbReference>
<dbReference type="Gene3D" id="1.10.510.10">
    <property type="entry name" value="Transferase(Phosphotransferase) domain 1"/>
    <property type="match status" value="1"/>
</dbReference>
<evidence type="ECO:0000256" key="1">
    <source>
        <dbReference type="ARBA" id="ARBA00022527"/>
    </source>
</evidence>
<comment type="caution">
    <text evidence="5">The sequence shown here is derived from an EMBL/GenBank/DDBJ whole genome shotgun (WGS) entry which is preliminary data.</text>
</comment>
<keyword evidence="5" id="KW-0418">Kinase</keyword>
<dbReference type="AlphaFoldDB" id="A0AAN7B3X5"/>
<keyword evidence="6" id="KW-1185">Reference proteome</keyword>
<protein>
    <submittedName>
        <fullName evidence="5">CTD kinase subunit alpha</fullName>
    </submittedName>
</protein>
<evidence type="ECO:0000313" key="5">
    <source>
        <dbReference type="EMBL" id="KAK4211851.1"/>
    </source>
</evidence>
<gene>
    <name evidence="5" type="ORF">QBC37DRAFT_289287</name>
</gene>
<evidence type="ECO:0000313" key="6">
    <source>
        <dbReference type="Proteomes" id="UP001301769"/>
    </source>
</evidence>
<evidence type="ECO:0000256" key="3">
    <source>
        <dbReference type="ARBA" id="ARBA00022840"/>
    </source>
</evidence>
<feature type="domain" description="Protein kinase" evidence="4">
    <location>
        <begin position="1"/>
        <end position="230"/>
    </location>
</feature>
<dbReference type="GO" id="GO:0005524">
    <property type="term" value="F:ATP binding"/>
    <property type="evidence" value="ECO:0007669"/>
    <property type="project" value="UniProtKB-KW"/>
</dbReference>
<proteinExistence type="predicted"/>
<keyword evidence="1" id="KW-0723">Serine/threonine-protein kinase</keyword>
<dbReference type="InterPro" id="IPR011009">
    <property type="entry name" value="Kinase-like_dom_sf"/>
</dbReference>
<keyword evidence="5" id="KW-0808">Transferase</keyword>
<organism evidence="5 6">
    <name type="scientific">Rhypophila decipiens</name>
    <dbReference type="NCBI Taxonomy" id="261697"/>
    <lineage>
        <taxon>Eukaryota</taxon>
        <taxon>Fungi</taxon>
        <taxon>Dikarya</taxon>
        <taxon>Ascomycota</taxon>
        <taxon>Pezizomycotina</taxon>
        <taxon>Sordariomycetes</taxon>
        <taxon>Sordariomycetidae</taxon>
        <taxon>Sordariales</taxon>
        <taxon>Naviculisporaceae</taxon>
        <taxon>Rhypophila</taxon>
    </lineage>
</organism>
<dbReference type="Proteomes" id="UP001301769">
    <property type="component" value="Unassembled WGS sequence"/>
</dbReference>
<evidence type="ECO:0000259" key="4">
    <source>
        <dbReference type="PROSITE" id="PS50011"/>
    </source>
</evidence>
<dbReference type="SUPFAM" id="SSF56112">
    <property type="entry name" value="Protein kinase-like (PK-like)"/>
    <property type="match status" value="1"/>
</dbReference>
<keyword evidence="3" id="KW-0067">ATP-binding</keyword>
<dbReference type="InterPro" id="IPR000719">
    <property type="entry name" value="Prot_kinase_dom"/>
</dbReference>
<dbReference type="SMART" id="SM00220">
    <property type="entry name" value="S_TKc"/>
    <property type="match status" value="1"/>
</dbReference>
<dbReference type="PANTHER" id="PTHR24055">
    <property type="entry name" value="MITOGEN-ACTIVATED PROTEIN KINASE"/>
    <property type="match status" value="1"/>
</dbReference>
<reference evidence="5" key="1">
    <citation type="journal article" date="2023" name="Mol. Phylogenet. Evol.">
        <title>Genome-scale phylogeny and comparative genomics of the fungal order Sordariales.</title>
        <authorList>
            <person name="Hensen N."/>
            <person name="Bonometti L."/>
            <person name="Westerberg I."/>
            <person name="Brannstrom I.O."/>
            <person name="Guillou S."/>
            <person name="Cros-Aarteil S."/>
            <person name="Calhoun S."/>
            <person name="Haridas S."/>
            <person name="Kuo A."/>
            <person name="Mondo S."/>
            <person name="Pangilinan J."/>
            <person name="Riley R."/>
            <person name="LaButti K."/>
            <person name="Andreopoulos B."/>
            <person name="Lipzen A."/>
            <person name="Chen C."/>
            <person name="Yan M."/>
            <person name="Daum C."/>
            <person name="Ng V."/>
            <person name="Clum A."/>
            <person name="Steindorff A."/>
            <person name="Ohm R.A."/>
            <person name="Martin F."/>
            <person name="Silar P."/>
            <person name="Natvig D.O."/>
            <person name="Lalanne C."/>
            <person name="Gautier V."/>
            <person name="Ament-Velasquez S.L."/>
            <person name="Kruys A."/>
            <person name="Hutchinson M.I."/>
            <person name="Powell A.J."/>
            <person name="Barry K."/>
            <person name="Miller A.N."/>
            <person name="Grigoriev I.V."/>
            <person name="Debuchy R."/>
            <person name="Gladieux P."/>
            <person name="Hiltunen Thoren M."/>
            <person name="Johannesson H."/>
        </authorList>
    </citation>
    <scope>NUCLEOTIDE SEQUENCE</scope>
    <source>
        <strain evidence="5">PSN293</strain>
    </source>
</reference>
<dbReference type="GO" id="GO:0004674">
    <property type="term" value="F:protein serine/threonine kinase activity"/>
    <property type="evidence" value="ECO:0007669"/>
    <property type="project" value="UniProtKB-KW"/>
</dbReference>
<sequence length="244" mass="27150">LILEYLDSDLRRESFFNRLSQAEIKQVAKSVLQALVAIHEKGYIHGDVKTGNVFVNIGKQPGEPRFTAIKLGDFSASVLDGSYMARMGFPAGAPRSRSPESHLRLPWGQPTDIWSFGNLLSLHTSSRAPHNLYSDIGAHEQPDFTESQKILRKMYHCFGPFPESLVAGVEDDNMLDALVRIHALPGSATLFSEVSPREVPVADRDFILRIMKFDPEERPTAAELLADEWFAEVSEDTRAAPAEA</sequence>
<keyword evidence="2" id="KW-0547">Nucleotide-binding</keyword>
<evidence type="ECO:0000256" key="2">
    <source>
        <dbReference type="ARBA" id="ARBA00022741"/>
    </source>
</evidence>
<dbReference type="InterPro" id="IPR008271">
    <property type="entry name" value="Ser/Thr_kinase_AS"/>
</dbReference>
<reference evidence="5" key="2">
    <citation type="submission" date="2023-05" db="EMBL/GenBank/DDBJ databases">
        <authorList>
            <consortium name="Lawrence Berkeley National Laboratory"/>
            <person name="Steindorff A."/>
            <person name="Hensen N."/>
            <person name="Bonometti L."/>
            <person name="Westerberg I."/>
            <person name="Brannstrom I.O."/>
            <person name="Guillou S."/>
            <person name="Cros-Aarteil S."/>
            <person name="Calhoun S."/>
            <person name="Haridas S."/>
            <person name="Kuo A."/>
            <person name="Mondo S."/>
            <person name="Pangilinan J."/>
            <person name="Riley R."/>
            <person name="Labutti K."/>
            <person name="Andreopoulos B."/>
            <person name="Lipzen A."/>
            <person name="Chen C."/>
            <person name="Yanf M."/>
            <person name="Daum C."/>
            <person name="Ng V."/>
            <person name="Clum A."/>
            <person name="Ohm R."/>
            <person name="Martin F."/>
            <person name="Silar P."/>
            <person name="Natvig D."/>
            <person name="Lalanne C."/>
            <person name="Gautier V."/>
            <person name="Ament-Velasquez S.L."/>
            <person name="Kruys A."/>
            <person name="Hutchinson M.I."/>
            <person name="Powell A.J."/>
            <person name="Barry K."/>
            <person name="Miller A.N."/>
            <person name="Grigoriev I.V."/>
            <person name="Debuchy R."/>
            <person name="Gladieux P."/>
            <person name="Thoren M.H."/>
            <person name="Johannesson H."/>
        </authorList>
    </citation>
    <scope>NUCLEOTIDE SEQUENCE</scope>
    <source>
        <strain evidence="5">PSN293</strain>
    </source>
</reference>
<feature type="non-terminal residue" evidence="5">
    <location>
        <position position="1"/>
    </location>
</feature>